<protein>
    <submittedName>
        <fullName evidence="2">Uncharacterized protein</fullName>
    </submittedName>
</protein>
<dbReference type="EMBL" id="JAEIOT010000007">
    <property type="protein sequence ID" value="MBI9000468.1"/>
    <property type="molecule type" value="Genomic_DNA"/>
</dbReference>
<keyword evidence="3" id="KW-1185">Reference proteome</keyword>
<organism evidence="2 3">
    <name type="scientific">Corynebacterium marambiense</name>
    <dbReference type="NCBI Taxonomy" id="2765364"/>
    <lineage>
        <taxon>Bacteria</taxon>
        <taxon>Bacillati</taxon>
        <taxon>Actinomycetota</taxon>
        <taxon>Actinomycetes</taxon>
        <taxon>Mycobacteriales</taxon>
        <taxon>Corynebacteriaceae</taxon>
        <taxon>Corynebacterium</taxon>
    </lineage>
</organism>
<gene>
    <name evidence="2" type="ORF">JDV76_05740</name>
</gene>
<proteinExistence type="predicted"/>
<evidence type="ECO:0000256" key="1">
    <source>
        <dbReference type="SAM" id="MobiDB-lite"/>
    </source>
</evidence>
<comment type="caution">
    <text evidence="2">The sequence shown here is derived from an EMBL/GenBank/DDBJ whole genome shotgun (WGS) entry which is preliminary data.</text>
</comment>
<name>A0ABS0VYI7_9CORY</name>
<evidence type="ECO:0000313" key="3">
    <source>
        <dbReference type="Proteomes" id="UP000625574"/>
    </source>
</evidence>
<dbReference type="Proteomes" id="UP000625574">
    <property type="component" value="Unassembled WGS sequence"/>
</dbReference>
<feature type="compositionally biased region" description="Polar residues" evidence="1">
    <location>
        <begin position="22"/>
        <end position="31"/>
    </location>
</feature>
<sequence length="182" mass="18611">MPGAGGAGDALVRPDDGGSVGFTPSNVQTVRPGQPVSGVGVDIAIDSASLRKDTSGPVAVIKTRVRNTRGGLTGEECGTKPIVVIQDAQGYANAPVMDLDDVPGLAANPGADPATQLDDIGALVDDLTCPAKWRVGTTTEQTWEIPIESGGKPAVFGFYNPAVAGATTTPELTWISLQPFLN</sequence>
<reference evidence="2 3" key="1">
    <citation type="submission" date="2020-12" db="EMBL/GenBank/DDBJ databases">
        <title>Genome public.</title>
        <authorList>
            <person name="Sun Q."/>
        </authorList>
    </citation>
    <scope>NUCLEOTIDE SEQUENCE [LARGE SCALE GENOMIC DNA]</scope>
    <source>
        <strain evidence="2 3">CCM 8864</strain>
    </source>
</reference>
<dbReference type="RefSeq" id="WP_198735922.1">
    <property type="nucleotide sequence ID" value="NZ_JAEIOT010000007.1"/>
</dbReference>
<accession>A0ABS0VYI7</accession>
<evidence type="ECO:0000313" key="2">
    <source>
        <dbReference type="EMBL" id="MBI9000468.1"/>
    </source>
</evidence>
<feature type="region of interest" description="Disordered" evidence="1">
    <location>
        <begin position="1"/>
        <end position="35"/>
    </location>
</feature>